<evidence type="ECO:0000256" key="1">
    <source>
        <dbReference type="ARBA" id="ARBA00022741"/>
    </source>
</evidence>
<keyword evidence="9" id="KW-1185">Reference proteome</keyword>
<dbReference type="AlphaFoldDB" id="A0AAW1PN41"/>
<dbReference type="InterPro" id="IPR015894">
    <property type="entry name" value="Guanylate-bd_N"/>
</dbReference>
<dbReference type="EMBL" id="JALJOQ010000012">
    <property type="protein sequence ID" value="KAK9810969.1"/>
    <property type="molecule type" value="Genomic_DNA"/>
</dbReference>
<reference evidence="8 9" key="1">
    <citation type="journal article" date="2024" name="Nat. Commun.">
        <title>Phylogenomics reveals the evolutionary origins of lichenization in chlorophyte algae.</title>
        <authorList>
            <person name="Puginier C."/>
            <person name="Libourel C."/>
            <person name="Otte J."/>
            <person name="Skaloud P."/>
            <person name="Haon M."/>
            <person name="Grisel S."/>
            <person name="Petersen M."/>
            <person name="Berrin J.G."/>
            <person name="Delaux P.M."/>
            <person name="Dal Grande F."/>
            <person name="Keller J."/>
        </authorList>
    </citation>
    <scope>NUCLEOTIDE SEQUENCE [LARGE SCALE GENOMIC DNA]</scope>
    <source>
        <strain evidence="8 9">SAG 2036</strain>
    </source>
</reference>
<dbReference type="Pfam" id="PF02263">
    <property type="entry name" value="GBP"/>
    <property type="match status" value="1"/>
</dbReference>
<dbReference type="Proteomes" id="UP001465755">
    <property type="component" value="Unassembled WGS sequence"/>
</dbReference>
<organism evidence="8 9">
    <name type="scientific">Symbiochloris irregularis</name>
    <dbReference type="NCBI Taxonomy" id="706552"/>
    <lineage>
        <taxon>Eukaryota</taxon>
        <taxon>Viridiplantae</taxon>
        <taxon>Chlorophyta</taxon>
        <taxon>core chlorophytes</taxon>
        <taxon>Trebouxiophyceae</taxon>
        <taxon>Trebouxiales</taxon>
        <taxon>Trebouxiaceae</taxon>
        <taxon>Symbiochloris</taxon>
    </lineage>
</organism>
<keyword evidence="5" id="KW-0812">Transmembrane</keyword>
<evidence type="ECO:0000256" key="4">
    <source>
        <dbReference type="PROSITE-ProRule" id="PRU01052"/>
    </source>
</evidence>
<gene>
    <name evidence="8" type="ORF">WJX73_001870</name>
</gene>
<dbReference type="Gene3D" id="1.20.1000.10">
    <property type="entry name" value="Guanylate-binding protein, C-terminal domain"/>
    <property type="match status" value="1"/>
</dbReference>
<feature type="chain" id="PRO_5043452565" description="GB1/RHD3-type G domain-containing protein" evidence="6">
    <location>
        <begin position="24"/>
        <end position="610"/>
    </location>
</feature>
<proteinExistence type="inferred from homology"/>
<evidence type="ECO:0000256" key="6">
    <source>
        <dbReference type="SAM" id="SignalP"/>
    </source>
</evidence>
<keyword evidence="5" id="KW-1133">Transmembrane helix</keyword>
<dbReference type="Gene3D" id="3.40.50.300">
    <property type="entry name" value="P-loop containing nucleotide triphosphate hydrolases"/>
    <property type="match status" value="1"/>
</dbReference>
<evidence type="ECO:0000256" key="2">
    <source>
        <dbReference type="ARBA" id="ARBA00022801"/>
    </source>
</evidence>
<feature type="transmembrane region" description="Helical" evidence="5">
    <location>
        <begin position="523"/>
        <end position="545"/>
    </location>
</feature>
<sequence length="610" mass="67041">MFLNFRAIRASGILLLISAVAFARPVTELTSQDTLARSRAFSVIAPVEGHTRLSVSEEGLDVLRKISGPVVPVIVIGPYRSGKSFLLNQLLGVGCDAGFGVGHSRSTQTRGVWLWGEPLVVRQGNRDLSLVLFDTEGFESTGKADAYDDRIFALSALLSAVLIYNLPETVRESDIEKLSFAVQLADNFYSHAEGVQRNAPLAPANMLWLIQRDFLEGKTVQAMVKEALQPVPNPGRDADIEQVNRIRTSLTILAQNSTAFGLRQPHLQRTQLCQLADSDLDPVYVQQRSELRTLVFSLAKPKVVSGQEVTGTELADLLVKMVGALNSQDIPSAGSILEHFNRELVAKVRETYAAALEAVPLPVPQETLDVAATLAKTDALNRFHAQRFGSDTGPAAEALQQSLEAGLAKELAVRQSANALASVRICDAAEAACEATLEREQQVILPSTTRFAASFQECRAAFVKRCVGPGAQAQADRLDRAWEREGKRFHRDYNDKLFNGLLGLTFIDIVVFRFVVKISLMETIGWLGFAFLQIYPKLYVSGSMYTNAWWQALVAVWEAVVASPLRWILPALVISLVVYRLCGARIRRRLQLRGDKALRLGSLGMRDLAS</sequence>
<dbReference type="PROSITE" id="PS51715">
    <property type="entry name" value="G_GB1_RHD3"/>
    <property type="match status" value="1"/>
</dbReference>
<evidence type="ECO:0000256" key="5">
    <source>
        <dbReference type="SAM" id="Phobius"/>
    </source>
</evidence>
<keyword evidence="6" id="KW-0732">Signal</keyword>
<dbReference type="InterPro" id="IPR030386">
    <property type="entry name" value="G_GB1_RHD3_dom"/>
</dbReference>
<dbReference type="GO" id="GO:0005525">
    <property type="term" value="F:GTP binding"/>
    <property type="evidence" value="ECO:0007669"/>
    <property type="project" value="UniProtKB-KW"/>
</dbReference>
<comment type="similarity">
    <text evidence="4">Belongs to the TRAFAC class dynamin-like GTPase superfamily. GB1/RHD3 GTPase family.</text>
</comment>
<keyword evidence="3" id="KW-0342">GTP-binding</keyword>
<evidence type="ECO:0000256" key="3">
    <source>
        <dbReference type="ARBA" id="ARBA00023134"/>
    </source>
</evidence>
<protein>
    <recommendedName>
        <fullName evidence="7">GB1/RHD3-type G domain-containing protein</fullName>
    </recommendedName>
</protein>
<dbReference type="InterPro" id="IPR027417">
    <property type="entry name" value="P-loop_NTPase"/>
</dbReference>
<dbReference type="PANTHER" id="PTHR10751">
    <property type="entry name" value="GUANYLATE BINDING PROTEIN"/>
    <property type="match status" value="1"/>
</dbReference>
<evidence type="ECO:0000259" key="7">
    <source>
        <dbReference type="PROSITE" id="PS51715"/>
    </source>
</evidence>
<feature type="signal peptide" evidence="6">
    <location>
        <begin position="1"/>
        <end position="23"/>
    </location>
</feature>
<dbReference type="GO" id="GO:0003924">
    <property type="term" value="F:GTPase activity"/>
    <property type="evidence" value="ECO:0007669"/>
    <property type="project" value="InterPro"/>
</dbReference>
<feature type="transmembrane region" description="Helical" evidence="5">
    <location>
        <begin position="497"/>
        <end position="516"/>
    </location>
</feature>
<keyword evidence="5" id="KW-0472">Membrane</keyword>
<dbReference type="SUPFAM" id="SSF48340">
    <property type="entry name" value="Interferon-induced guanylate-binding protein 1 (GBP1), C-terminal domain"/>
    <property type="match status" value="1"/>
</dbReference>
<dbReference type="CDD" id="cd01851">
    <property type="entry name" value="GBP"/>
    <property type="match status" value="1"/>
</dbReference>
<feature type="transmembrane region" description="Helical" evidence="5">
    <location>
        <begin position="565"/>
        <end position="583"/>
    </location>
</feature>
<comment type="caution">
    <text evidence="8">The sequence shown here is derived from an EMBL/GenBank/DDBJ whole genome shotgun (WGS) entry which is preliminary data.</text>
</comment>
<evidence type="ECO:0000313" key="9">
    <source>
        <dbReference type="Proteomes" id="UP001465755"/>
    </source>
</evidence>
<name>A0AAW1PN41_9CHLO</name>
<dbReference type="InterPro" id="IPR036543">
    <property type="entry name" value="Guanylate-bd_C_sf"/>
</dbReference>
<evidence type="ECO:0000313" key="8">
    <source>
        <dbReference type="EMBL" id="KAK9810969.1"/>
    </source>
</evidence>
<keyword evidence="1" id="KW-0547">Nucleotide-binding</keyword>
<dbReference type="SUPFAM" id="SSF52540">
    <property type="entry name" value="P-loop containing nucleoside triphosphate hydrolases"/>
    <property type="match status" value="1"/>
</dbReference>
<keyword evidence="2" id="KW-0378">Hydrolase</keyword>
<feature type="domain" description="GB1/RHD3-type G" evidence="7">
    <location>
        <begin position="67"/>
        <end position="166"/>
    </location>
</feature>
<accession>A0AAW1PN41</accession>